<name>A0A418NKE8_9SPHN</name>
<evidence type="ECO:0000256" key="1">
    <source>
        <dbReference type="PROSITE-ProRule" id="PRU00169"/>
    </source>
</evidence>
<evidence type="ECO:0000259" key="3">
    <source>
        <dbReference type="PROSITE" id="PS50930"/>
    </source>
</evidence>
<dbReference type="Gene3D" id="3.40.50.2300">
    <property type="match status" value="1"/>
</dbReference>
<comment type="caution">
    <text evidence="4">The sequence shown here is derived from an EMBL/GenBank/DDBJ whole genome shotgun (WGS) entry which is preliminary data.</text>
</comment>
<feature type="domain" description="Response regulatory" evidence="2">
    <location>
        <begin position="5"/>
        <end position="118"/>
    </location>
</feature>
<keyword evidence="5" id="KW-1185">Reference proteome</keyword>
<dbReference type="GO" id="GO:0000156">
    <property type="term" value="F:phosphorelay response regulator activity"/>
    <property type="evidence" value="ECO:0007669"/>
    <property type="project" value="InterPro"/>
</dbReference>
<dbReference type="PANTHER" id="PTHR37299:SF1">
    <property type="entry name" value="STAGE 0 SPORULATION PROTEIN A HOMOLOG"/>
    <property type="match status" value="1"/>
</dbReference>
<dbReference type="GO" id="GO:0003677">
    <property type="term" value="F:DNA binding"/>
    <property type="evidence" value="ECO:0007669"/>
    <property type="project" value="UniProtKB-KW"/>
</dbReference>
<dbReference type="AlphaFoldDB" id="A0A418NKE8"/>
<dbReference type="EMBL" id="QXFK01000014">
    <property type="protein sequence ID" value="RIV79694.1"/>
    <property type="molecule type" value="Genomic_DNA"/>
</dbReference>
<sequence>MMPLRVVIVDDEPLALRRLKVLLDDMPDVQLVGAASSCAEAADVIEASSPDVLLLDIRMRDGTGFDVIEDRRETDHPFVIFVTAFDHYAVRAFEQAAIDYLLKPIDAGRLEQALARVRSRYEEERDGSRIEEMREVIENLRAALHDQQNDTESGDIWVRSANSSFTRVLLSDVHWISSEDDYVRLHLDKTTHLVRSSIRALETKLEDGQFVRVHRSALVRLASITEVRRSPSGRREVILENGEKIAAGRVNFRSLRELFKRNDLLSDS</sequence>
<dbReference type="PROSITE" id="PS50930">
    <property type="entry name" value="HTH_LYTTR"/>
    <property type="match status" value="1"/>
</dbReference>
<dbReference type="PANTHER" id="PTHR37299">
    <property type="entry name" value="TRANSCRIPTIONAL REGULATOR-RELATED"/>
    <property type="match status" value="1"/>
</dbReference>
<dbReference type="InterPro" id="IPR001789">
    <property type="entry name" value="Sig_transdc_resp-reg_receiver"/>
</dbReference>
<evidence type="ECO:0000313" key="5">
    <source>
        <dbReference type="Proteomes" id="UP000285092"/>
    </source>
</evidence>
<dbReference type="Pfam" id="PF04397">
    <property type="entry name" value="LytTR"/>
    <property type="match status" value="1"/>
</dbReference>
<dbReference type="InterPro" id="IPR011006">
    <property type="entry name" value="CheY-like_superfamily"/>
</dbReference>
<dbReference type="OrthoDB" id="9786101at2"/>
<keyword evidence="1" id="KW-0597">Phosphoprotein</keyword>
<dbReference type="SMART" id="SM00850">
    <property type="entry name" value="LytTR"/>
    <property type="match status" value="1"/>
</dbReference>
<dbReference type="Pfam" id="PF00072">
    <property type="entry name" value="Response_reg"/>
    <property type="match status" value="1"/>
</dbReference>
<dbReference type="Gene3D" id="2.40.50.1020">
    <property type="entry name" value="LytTr DNA-binding domain"/>
    <property type="match status" value="1"/>
</dbReference>
<dbReference type="RefSeq" id="WP_119512526.1">
    <property type="nucleotide sequence ID" value="NZ_QXFK01000014.1"/>
</dbReference>
<feature type="modified residue" description="4-aspartylphosphate" evidence="1">
    <location>
        <position position="56"/>
    </location>
</feature>
<proteinExistence type="predicted"/>
<dbReference type="SMART" id="SM00448">
    <property type="entry name" value="REC"/>
    <property type="match status" value="1"/>
</dbReference>
<gene>
    <name evidence="4" type="ORF">D2V04_06975</name>
</gene>
<dbReference type="PROSITE" id="PS50110">
    <property type="entry name" value="RESPONSE_REGULATORY"/>
    <property type="match status" value="1"/>
</dbReference>
<dbReference type="SUPFAM" id="SSF52172">
    <property type="entry name" value="CheY-like"/>
    <property type="match status" value="1"/>
</dbReference>
<keyword evidence="4" id="KW-0238">DNA-binding</keyword>
<evidence type="ECO:0000259" key="2">
    <source>
        <dbReference type="PROSITE" id="PS50110"/>
    </source>
</evidence>
<protein>
    <submittedName>
        <fullName evidence="4">DNA-binding response regulator</fullName>
    </submittedName>
</protein>
<evidence type="ECO:0000313" key="4">
    <source>
        <dbReference type="EMBL" id="RIV79694.1"/>
    </source>
</evidence>
<organism evidence="4 5">
    <name type="scientific">Pelagerythrobacter aerophilus</name>
    <dbReference type="NCBI Taxonomy" id="2306995"/>
    <lineage>
        <taxon>Bacteria</taxon>
        <taxon>Pseudomonadati</taxon>
        <taxon>Pseudomonadota</taxon>
        <taxon>Alphaproteobacteria</taxon>
        <taxon>Sphingomonadales</taxon>
        <taxon>Erythrobacteraceae</taxon>
        <taxon>Pelagerythrobacter</taxon>
    </lineage>
</organism>
<reference evidence="4 5" key="1">
    <citation type="submission" date="2018-08" db="EMBL/GenBank/DDBJ databases">
        <title>Altererythrobacter sp.Ery1 and Ery12, the genome sequencing of novel strains in genus Alterythrobacter.</title>
        <authorList>
            <person name="Cheng H."/>
            <person name="Wu Y.-H."/>
            <person name="Fang C."/>
            <person name="Xu X.-W."/>
        </authorList>
    </citation>
    <scope>NUCLEOTIDE SEQUENCE [LARGE SCALE GENOMIC DNA]</scope>
    <source>
        <strain evidence="4 5">Ery1</strain>
    </source>
</reference>
<dbReference type="InterPro" id="IPR007492">
    <property type="entry name" value="LytTR_DNA-bd_dom"/>
</dbReference>
<dbReference type="InterPro" id="IPR046947">
    <property type="entry name" value="LytR-like"/>
</dbReference>
<dbReference type="Proteomes" id="UP000285092">
    <property type="component" value="Unassembled WGS sequence"/>
</dbReference>
<feature type="domain" description="HTH LytTR-type" evidence="3">
    <location>
        <begin position="156"/>
        <end position="261"/>
    </location>
</feature>
<accession>A0A418NKE8</accession>